<sequence length="304" mass="33879">CAVGTVTVYSCSDTLAAAFTVGNLLSECLVQQSKPQGFATSATSLINITHYDLPAFIKASNETLRSAPLEPPQSVEDFDADLCLDLDSFSEDYTDGNVSVSGQLPNNIPEPEVRLFAGIDVVDDYIFKSTTPRLVVESKEHDPAVQPNLVTTVKIHQITWRFFAGVDFSNRHEPTSRSQHQHDDDDYDIFCSSVGLNQYVHHIRSDPRIITAGLPSSGKFPQPCFHVITSPYFRQRLWSRPFGYAGTPHYWDRGPSPIIRKRQHDVWLQASIKHNGEDARNQRLHSDVSIREIYGSGTGSDVAT</sequence>
<evidence type="ECO:0000313" key="1">
    <source>
        <dbReference type="EMBL" id="CRZ12504.1"/>
    </source>
</evidence>
<proteinExistence type="predicted"/>
<name>A0A0H5RUS7_9EUKA</name>
<reference evidence="1" key="1">
    <citation type="submission" date="2015-04" db="EMBL/GenBank/DDBJ databases">
        <title>The genome sequence of the plant pathogenic Rhizarian Plasmodiophora brassicae reveals insights in its biotrophic life cycle and the origin of chitin synthesis.</title>
        <authorList>
            <person name="Schwelm A."/>
            <person name="Fogelqvist J."/>
            <person name="Knaust A."/>
            <person name="Julke S."/>
            <person name="Lilja T."/>
            <person name="Dhandapani V."/>
            <person name="Bonilla-Rosso G."/>
            <person name="Karlsson M."/>
            <person name="Shevchenko A."/>
            <person name="Choi S.R."/>
            <person name="Kim H.G."/>
            <person name="Park J.Y."/>
            <person name="Lim Y.P."/>
            <person name="Ludwig-Muller J."/>
            <person name="Dixelius C."/>
        </authorList>
    </citation>
    <scope>NUCLEOTIDE SEQUENCE</scope>
    <source>
        <tissue evidence="1">Potato root galls</tissue>
    </source>
</reference>
<organism evidence="1">
    <name type="scientific">Spongospora subterranea</name>
    <dbReference type="NCBI Taxonomy" id="70186"/>
    <lineage>
        <taxon>Eukaryota</taxon>
        <taxon>Sar</taxon>
        <taxon>Rhizaria</taxon>
        <taxon>Endomyxa</taxon>
        <taxon>Phytomyxea</taxon>
        <taxon>Plasmodiophorida</taxon>
        <taxon>Plasmodiophoridae</taxon>
        <taxon>Spongospora</taxon>
    </lineage>
</organism>
<dbReference type="AlphaFoldDB" id="A0A0H5RUS7"/>
<dbReference type="EMBL" id="HACM01012062">
    <property type="protein sequence ID" value="CRZ12504.1"/>
    <property type="molecule type" value="Transcribed_RNA"/>
</dbReference>
<accession>A0A0H5RUS7</accession>
<protein>
    <submittedName>
        <fullName evidence="1">Uncharacterized protein</fullName>
    </submittedName>
</protein>
<feature type="non-terminal residue" evidence="1">
    <location>
        <position position="1"/>
    </location>
</feature>